<feature type="domain" description="S1 motif" evidence="6">
    <location>
        <begin position="68"/>
        <end position="134"/>
    </location>
</feature>
<dbReference type="Proteomes" id="UP000823900">
    <property type="component" value="Unassembled WGS sequence"/>
</dbReference>
<name>A0A9D2HHJ6_9FIRM</name>
<dbReference type="GO" id="GO:0003729">
    <property type="term" value="F:mRNA binding"/>
    <property type="evidence" value="ECO:0007669"/>
    <property type="project" value="TreeGrafter"/>
</dbReference>
<dbReference type="GO" id="GO:0005840">
    <property type="term" value="C:ribosome"/>
    <property type="evidence" value="ECO:0007669"/>
    <property type="project" value="UniProtKB-KW"/>
</dbReference>
<dbReference type="EMBL" id="DWZA01000048">
    <property type="protein sequence ID" value="HJA70967.1"/>
    <property type="molecule type" value="Genomic_DNA"/>
</dbReference>
<evidence type="ECO:0000259" key="6">
    <source>
        <dbReference type="PROSITE" id="PS50126"/>
    </source>
</evidence>
<evidence type="ECO:0000256" key="5">
    <source>
        <dbReference type="SAM" id="MobiDB-lite"/>
    </source>
</evidence>
<dbReference type="CDD" id="cd04465">
    <property type="entry name" value="S1_RPS1_repeat_ec2_hs2"/>
    <property type="match status" value="1"/>
</dbReference>
<feature type="compositionally biased region" description="Basic and acidic residues" evidence="5">
    <location>
        <begin position="1"/>
        <end position="22"/>
    </location>
</feature>
<proteinExistence type="inferred from homology"/>
<comment type="caution">
    <text evidence="7">The sequence shown here is derived from an EMBL/GenBank/DDBJ whole genome shotgun (WGS) entry which is preliminary data.</text>
</comment>
<gene>
    <name evidence="7" type="ORF">IAA07_05210</name>
</gene>
<evidence type="ECO:0000256" key="2">
    <source>
        <dbReference type="ARBA" id="ARBA00022980"/>
    </source>
</evidence>
<reference evidence="7" key="1">
    <citation type="journal article" date="2021" name="PeerJ">
        <title>Extensive microbial diversity within the chicken gut microbiome revealed by metagenomics and culture.</title>
        <authorList>
            <person name="Gilroy R."/>
            <person name="Ravi A."/>
            <person name="Getino M."/>
            <person name="Pursley I."/>
            <person name="Horton D.L."/>
            <person name="Alikhan N.F."/>
            <person name="Baker D."/>
            <person name="Gharbi K."/>
            <person name="Hall N."/>
            <person name="Watson M."/>
            <person name="Adriaenssens E.M."/>
            <person name="Foster-Nyarko E."/>
            <person name="Jarju S."/>
            <person name="Secka A."/>
            <person name="Antonio M."/>
            <person name="Oren A."/>
            <person name="Chaudhuri R.R."/>
            <person name="La Ragione R."/>
            <person name="Hildebrand F."/>
            <person name="Pallen M.J."/>
        </authorList>
    </citation>
    <scope>NUCLEOTIDE SEQUENCE</scope>
    <source>
        <strain evidence="7">CHK178-16964</strain>
    </source>
</reference>
<dbReference type="GO" id="GO:0006412">
    <property type="term" value="P:translation"/>
    <property type="evidence" value="ECO:0007669"/>
    <property type="project" value="TreeGrafter"/>
</dbReference>
<evidence type="ECO:0000256" key="3">
    <source>
        <dbReference type="ARBA" id="ARBA00023274"/>
    </source>
</evidence>
<dbReference type="PANTHER" id="PTHR10724">
    <property type="entry name" value="30S RIBOSOMAL PROTEIN S1"/>
    <property type="match status" value="1"/>
</dbReference>
<evidence type="ECO:0000313" key="8">
    <source>
        <dbReference type="Proteomes" id="UP000823900"/>
    </source>
</evidence>
<evidence type="ECO:0000313" key="7">
    <source>
        <dbReference type="EMBL" id="HJA70967.1"/>
    </source>
</evidence>
<dbReference type="PANTHER" id="PTHR10724:SF7">
    <property type="entry name" value="SMALL RIBOSOMAL SUBUNIT PROTEIN BS1C"/>
    <property type="match status" value="1"/>
</dbReference>
<comment type="similarity">
    <text evidence="1">Belongs to the bacterial ribosomal protein bS1 family.</text>
</comment>
<dbReference type="AlphaFoldDB" id="A0A9D2HHJ6"/>
<dbReference type="Pfam" id="PF00575">
    <property type="entry name" value="S1"/>
    <property type="match status" value="2"/>
</dbReference>
<accession>A0A9D2HHJ6</accession>
<dbReference type="InterPro" id="IPR012340">
    <property type="entry name" value="NA-bd_OB-fold"/>
</dbReference>
<dbReference type="PRINTS" id="PR00681">
    <property type="entry name" value="RIBOSOMALS1"/>
</dbReference>
<feature type="region of interest" description="Disordered" evidence="5">
    <location>
        <begin position="1"/>
        <end position="25"/>
    </location>
</feature>
<dbReference type="Gene3D" id="2.40.50.140">
    <property type="entry name" value="Nucleic acid-binding proteins"/>
    <property type="match status" value="2"/>
</dbReference>
<dbReference type="InterPro" id="IPR050437">
    <property type="entry name" value="Ribos_protein_bS1-like"/>
</dbReference>
<reference evidence="7" key="2">
    <citation type="submission" date="2021-04" db="EMBL/GenBank/DDBJ databases">
        <authorList>
            <person name="Gilroy R."/>
        </authorList>
    </citation>
    <scope>NUCLEOTIDE SEQUENCE</scope>
    <source>
        <strain evidence="7">CHK178-16964</strain>
    </source>
</reference>
<dbReference type="SMART" id="SM00316">
    <property type="entry name" value="S1"/>
    <property type="match status" value="2"/>
</dbReference>
<organism evidence="7 8">
    <name type="scientific">Candidatus Lachnoclostridium stercoravium</name>
    <dbReference type="NCBI Taxonomy" id="2838633"/>
    <lineage>
        <taxon>Bacteria</taxon>
        <taxon>Bacillati</taxon>
        <taxon>Bacillota</taxon>
        <taxon>Clostridia</taxon>
        <taxon>Lachnospirales</taxon>
        <taxon>Lachnospiraceae</taxon>
    </lineage>
</organism>
<comment type="function">
    <text evidence="4">Binds mRNA; thus facilitating recognition of the initiation point. It is needed to translate mRNA with a short Shine-Dalgarno (SD) purine-rich sequence.</text>
</comment>
<sequence length="256" mass="28549">MMEETNKPMEETEKTEEIKASEPVETMEDYAAELEASYKTLDKQNELEEDENPDAEKWQTVRDMMESKEVITVKVKEAVKGGLVTYVEDLRAFIPASQISTEYIEKLEDMQGKSLEVIVITADPEAKRLVLSGREVMKMKKDQEKAEKLAQCHPGDVVEGTVDSLKPYGAFINLDNGLSGLLHISQISNQRIKHPGVVLKEGQKVTVKILNTNDGKLSLSMKALEPEEKEEPEHVEYKASGEAVTGLGSLLKGLKL</sequence>
<keyword evidence="3" id="KW-0687">Ribonucleoprotein</keyword>
<dbReference type="InterPro" id="IPR035104">
    <property type="entry name" value="Ribosomal_protein_S1-like"/>
</dbReference>
<dbReference type="SUPFAM" id="SSF50249">
    <property type="entry name" value="Nucleic acid-binding proteins"/>
    <property type="match status" value="2"/>
</dbReference>
<evidence type="ECO:0000256" key="4">
    <source>
        <dbReference type="ARBA" id="ARBA00025604"/>
    </source>
</evidence>
<dbReference type="GO" id="GO:0003735">
    <property type="term" value="F:structural constituent of ribosome"/>
    <property type="evidence" value="ECO:0007669"/>
    <property type="project" value="TreeGrafter"/>
</dbReference>
<dbReference type="GO" id="GO:1990904">
    <property type="term" value="C:ribonucleoprotein complex"/>
    <property type="evidence" value="ECO:0007669"/>
    <property type="project" value="UniProtKB-KW"/>
</dbReference>
<dbReference type="FunFam" id="2.40.50.140:FF:000103">
    <property type="entry name" value="protein RRP5 homolog"/>
    <property type="match status" value="1"/>
</dbReference>
<dbReference type="InterPro" id="IPR003029">
    <property type="entry name" value="S1_domain"/>
</dbReference>
<keyword evidence="2" id="KW-0689">Ribosomal protein</keyword>
<dbReference type="PROSITE" id="PS50126">
    <property type="entry name" value="S1"/>
    <property type="match status" value="2"/>
</dbReference>
<protein>
    <submittedName>
        <fullName evidence="7">S1 RNA-binding domain-containing protein</fullName>
    </submittedName>
</protein>
<feature type="domain" description="S1 motif" evidence="6">
    <location>
        <begin position="155"/>
        <end position="222"/>
    </location>
</feature>
<evidence type="ECO:0000256" key="1">
    <source>
        <dbReference type="ARBA" id="ARBA00006767"/>
    </source>
</evidence>